<dbReference type="InterPro" id="IPR017926">
    <property type="entry name" value="GATASE"/>
</dbReference>
<evidence type="ECO:0000259" key="6">
    <source>
        <dbReference type="Pfam" id="PF00117"/>
    </source>
</evidence>
<name>A0A6A1V260_9ROSI</name>
<dbReference type="PROSITE" id="PS51273">
    <property type="entry name" value="GATASE_TYPE_1"/>
    <property type="match status" value="1"/>
</dbReference>
<dbReference type="OrthoDB" id="92161at2759"/>
<comment type="similarity">
    <text evidence="3">Belongs to the peptidase C26 family.</text>
</comment>
<dbReference type="GO" id="GO:0008233">
    <property type="term" value="F:peptidase activity"/>
    <property type="evidence" value="ECO:0007669"/>
    <property type="project" value="UniProtKB-ARBA"/>
</dbReference>
<organism evidence="7 8">
    <name type="scientific">Morella rubra</name>
    <name type="common">Chinese bayberry</name>
    <dbReference type="NCBI Taxonomy" id="262757"/>
    <lineage>
        <taxon>Eukaryota</taxon>
        <taxon>Viridiplantae</taxon>
        <taxon>Streptophyta</taxon>
        <taxon>Embryophyta</taxon>
        <taxon>Tracheophyta</taxon>
        <taxon>Spermatophyta</taxon>
        <taxon>Magnoliopsida</taxon>
        <taxon>eudicotyledons</taxon>
        <taxon>Gunneridae</taxon>
        <taxon>Pentapetalae</taxon>
        <taxon>rosids</taxon>
        <taxon>fabids</taxon>
        <taxon>Fagales</taxon>
        <taxon>Myricaceae</taxon>
        <taxon>Morella</taxon>
    </lineage>
</organism>
<accession>A0A6A1V260</accession>
<dbReference type="GO" id="GO:0019760">
    <property type="term" value="P:glucosinolate metabolic process"/>
    <property type="evidence" value="ECO:0007669"/>
    <property type="project" value="UniProtKB-ARBA"/>
</dbReference>
<proteinExistence type="inferred from homology"/>
<dbReference type="Proteomes" id="UP000516437">
    <property type="component" value="Chromosome 7"/>
</dbReference>
<dbReference type="Gene3D" id="3.40.50.880">
    <property type="match status" value="1"/>
</dbReference>
<dbReference type="FunFam" id="3.40.50.880:FF:000040">
    <property type="entry name" value="Gamma-glutamyl peptidase 5"/>
    <property type="match status" value="1"/>
</dbReference>
<dbReference type="EMBL" id="RXIC02000025">
    <property type="protein sequence ID" value="KAB1206691.1"/>
    <property type="molecule type" value="Genomic_DNA"/>
</dbReference>
<keyword evidence="8" id="KW-1185">Reference proteome</keyword>
<dbReference type="Pfam" id="PF00117">
    <property type="entry name" value="GATase"/>
    <property type="match status" value="1"/>
</dbReference>
<gene>
    <name evidence="7" type="ORF">CJ030_MR7G013562</name>
</gene>
<evidence type="ECO:0000313" key="7">
    <source>
        <dbReference type="EMBL" id="KAB1206691.1"/>
    </source>
</evidence>
<evidence type="ECO:0000256" key="5">
    <source>
        <dbReference type="ARBA" id="ARBA00022801"/>
    </source>
</evidence>
<evidence type="ECO:0000256" key="1">
    <source>
        <dbReference type="ARBA" id="ARBA00004514"/>
    </source>
</evidence>
<evidence type="ECO:0000256" key="3">
    <source>
        <dbReference type="ARBA" id="ARBA00011083"/>
    </source>
</evidence>
<dbReference type="SUPFAM" id="SSF52317">
    <property type="entry name" value="Class I glutamine amidotransferase-like"/>
    <property type="match status" value="1"/>
</dbReference>
<keyword evidence="4" id="KW-0963">Cytoplasm</keyword>
<dbReference type="PANTHER" id="PTHR42695">
    <property type="entry name" value="GLUTAMINE AMIDOTRANSFERASE YLR126C-RELATED"/>
    <property type="match status" value="1"/>
</dbReference>
<protein>
    <recommendedName>
        <fullName evidence="6">Glutamine amidotransferase domain-containing protein</fullName>
    </recommendedName>
</protein>
<dbReference type="GO" id="GO:0005829">
    <property type="term" value="C:cytosol"/>
    <property type="evidence" value="ECO:0007669"/>
    <property type="project" value="UniProtKB-SubCell"/>
</dbReference>
<dbReference type="PANTHER" id="PTHR42695:SF13">
    <property type="entry name" value="GLUTAMINE AMIDOTRANSFERASE CLASS-I FAMILY PROTEIN, EXPRESSED"/>
    <property type="match status" value="1"/>
</dbReference>
<comment type="pathway">
    <text evidence="2">Secondary metabolite biosynthesis.</text>
</comment>
<dbReference type="AlphaFoldDB" id="A0A6A1V260"/>
<dbReference type="InterPro" id="IPR044992">
    <property type="entry name" value="ChyE-like"/>
</dbReference>
<feature type="domain" description="Glutamine amidotransferase" evidence="6">
    <location>
        <begin position="31"/>
        <end position="193"/>
    </location>
</feature>
<dbReference type="CDD" id="cd01741">
    <property type="entry name" value="GATase1_1"/>
    <property type="match status" value="1"/>
</dbReference>
<sequence length="243" mass="27407">MGAKRFAILHCAEDSEYVKKIYGGYFGVYVRMLAEEGETWDVYRVVSGEFPDDEEIGLYDGFVITGSCNDAHGNDVWICKLLTLIKKLDSMKKKILGICFGHQILSRALGGKTGRNVSGWDIGVKTIHLSPASELFSSLKTPATLSVIEIHQDEVRELPPKAEVLAWSDKTKIEMFRYGDHILGIQGHPEYTEDILQHLVDRLILRRMIDESLAEEVKAKLGARKPDRDALKKLCINFLKARL</sequence>
<evidence type="ECO:0000256" key="4">
    <source>
        <dbReference type="ARBA" id="ARBA00022490"/>
    </source>
</evidence>
<comment type="caution">
    <text evidence="7">The sequence shown here is derived from an EMBL/GenBank/DDBJ whole genome shotgun (WGS) entry which is preliminary data.</text>
</comment>
<evidence type="ECO:0000256" key="2">
    <source>
        <dbReference type="ARBA" id="ARBA00005179"/>
    </source>
</evidence>
<keyword evidence="5" id="KW-0378">Hydrolase</keyword>
<reference evidence="7 8" key="1">
    <citation type="journal article" date="2019" name="Plant Biotechnol. J.">
        <title>The red bayberry genome and genetic basis of sex determination.</title>
        <authorList>
            <person name="Jia H.M."/>
            <person name="Jia H.J."/>
            <person name="Cai Q.L."/>
            <person name="Wang Y."/>
            <person name="Zhao H.B."/>
            <person name="Yang W.F."/>
            <person name="Wang G.Y."/>
            <person name="Li Y.H."/>
            <person name="Zhan D.L."/>
            <person name="Shen Y.T."/>
            <person name="Niu Q.F."/>
            <person name="Chang L."/>
            <person name="Qiu J."/>
            <person name="Zhao L."/>
            <person name="Xie H.B."/>
            <person name="Fu W.Y."/>
            <person name="Jin J."/>
            <person name="Li X.W."/>
            <person name="Jiao Y."/>
            <person name="Zhou C.C."/>
            <person name="Tu T."/>
            <person name="Chai C.Y."/>
            <person name="Gao J.L."/>
            <person name="Fan L.J."/>
            <person name="van de Weg E."/>
            <person name="Wang J.Y."/>
            <person name="Gao Z.S."/>
        </authorList>
    </citation>
    <scope>NUCLEOTIDE SEQUENCE [LARGE SCALE GENOMIC DNA]</scope>
    <source>
        <tissue evidence="7">Leaves</tissue>
    </source>
</reference>
<comment type="subcellular location">
    <subcellularLocation>
        <location evidence="1">Cytoplasm</location>
        <location evidence="1">Cytosol</location>
    </subcellularLocation>
</comment>
<evidence type="ECO:0000313" key="8">
    <source>
        <dbReference type="Proteomes" id="UP000516437"/>
    </source>
</evidence>
<dbReference type="InterPro" id="IPR029062">
    <property type="entry name" value="Class_I_gatase-like"/>
</dbReference>